<feature type="region of interest" description="Disordered" evidence="1">
    <location>
        <begin position="38"/>
        <end position="85"/>
    </location>
</feature>
<dbReference type="EMBL" id="GBRH01222487">
    <property type="protein sequence ID" value="JAD75408.1"/>
    <property type="molecule type" value="Transcribed_RNA"/>
</dbReference>
<reference evidence="2" key="1">
    <citation type="submission" date="2014-09" db="EMBL/GenBank/DDBJ databases">
        <authorList>
            <person name="Magalhaes I.L.F."/>
            <person name="Oliveira U."/>
            <person name="Santos F.R."/>
            <person name="Vidigal T.H.D.A."/>
            <person name="Brescovit A.D."/>
            <person name="Santos A.J."/>
        </authorList>
    </citation>
    <scope>NUCLEOTIDE SEQUENCE</scope>
    <source>
        <tissue evidence="2">Shoot tissue taken approximately 20 cm above the soil surface</tissue>
    </source>
</reference>
<evidence type="ECO:0000313" key="2">
    <source>
        <dbReference type="EMBL" id="JAD75408.1"/>
    </source>
</evidence>
<reference evidence="2" key="2">
    <citation type="journal article" date="2015" name="Data Brief">
        <title>Shoot transcriptome of the giant reed, Arundo donax.</title>
        <authorList>
            <person name="Barrero R.A."/>
            <person name="Guerrero F.D."/>
            <person name="Moolhuijzen P."/>
            <person name="Goolsby J.A."/>
            <person name="Tidwell J."/>
            <person name="Bellgard S.E."/>
            <person name="Bellgard M.I."/>
        </authorList>
    </citation>
    <scope>NUCLEOTIDE SEQUENCE</scope>
    <source>
        <tissue evidence="2">Shoot tissue taken approximately 20 cm above the soil surface</tissue>
    </source>
</reference>
<sequence>MPPRLTIPVRMYIIISSSLMLHTCRIQRMRRLRQLLRRAPPQAVSRAGDRGAPRSTQPTCSSIQSTQVGTSIPTPSSGTRFSRTSRPPCRLRQLMRFRMVQTMVLLQLLVGWIIMSNKLRILLPTIRWPNITRSQTVTLITANGRRMHLLTLWHLRVLQMVA</sequence>
<feature type="compositionally biased region" description="Polar residues" evidence="1">
    <location>
        <begin position="54"/>
        <end position="85"/>
    </location>
</feature>
<protein>
    <submittedName>
        <fullName evidence="2">Uncharacterized protein</fullName>
    </submittedName>
</protein>
<organism evidence="2">
    <name type="scientific">Arundo donax</name>
    <name type="common">Giant reed</name>
    <name type="synonym">Donax arundinaceus</name>
    <dbReference type="NCBI Taxonomy" id="35708"/>
    <lineage>
        <taxon>Eukaryota</taxon>
        <taxon>Viridiplantae</taxon>
        <taxon>Streptophyta</taxon>
        <taxon>Embryophyta</taxon>
        <taxon>Tracheophyta</taxon>
        <taxon>Spermatophyta</taxon>
        <taxon>Magnoliopsida</taxon>
        <taxon>Liliopsida</taxon>
        <taxon>Poales</taxon>
        <taxon>Poaceae</taxon>
        <taxon>PACMAD clade</taxon>
        <taxon>Arundinoideae</taxon>
        <taxon>Arundineae</taxon>
        <taxon>Arundo</taxon>
    </lineage>
</organism>
<name>A0A0A9CLS9_ARUDO</name>
<evidence type="ECO:0000256" key="1">
    <source>
        <dbReference type="SAM" id="MobiDB-lite"/>
    </source>
</evidence>
<proteinExistence type="predicted"/>
<dbReference type="AlphaFoldDB" id="A0A0A9CLS9"/>
<accession>A0A0A9CLS9</accession>